<feature type="transmembrane region" description="Helical" evidence="6">
    <location>
        <begin position="6"/>
        <end position="24"/>
    </location>
</feature>
<sequence>MNIEISGVFGLLILIADIWAILNIVQSRVSTVNKLIWIVVILLLPVLGLIIWWFAGPRDSSG</sequence>
<evidence type="ECO:0000256" key="1">
    <source>
        <dbReference type="ARBA" id="ARBA00004651"/>
    </source>
</evidence>
<evidence type="ECO:0000313" key="8">
    <source>
        <dbReference type="EMBL" id="ORE86354.1"/>
    </source>
</evidence>
<dbReference type="Pfam" id="PF13396">
    <property type="entry name" value="PLDc_N"/>
    <property type="match status" value="1"/>
</dbReference>
<dbReference type="EMBL" id="AQQV01000003">
    <property type="protein sequence ID" value="ORE86354.1"/>
    <property type="molecule type" value="Genomic_DNA"/>
</dbReference>
<dbReference type="STRING" id="1317117.ATO7_13693"/>
<feature type="transmembrane region" description="Helical" evidence="6">
    <location>
        <begin position="36"/>
        <end position="55"/>
    </location>
</feature>
<protein>
    <recommendedName>
        <fullName evidence="7">Cardiolipin synthase N-terminal domain-containing protein</fullName>
    </recommendedName>
</protein>
<evidence type="ECO:0000256" key="2">
    <source>
        <dbReference type="ARBA" id="ARBA00022475"/>
    </source>
</evidence>
<keyword evidence="5 6" id="KW-0472">Membrane</keyword>
<dbReference type="GO" id="GO:0005886">
    <property type="term" value="C:plasma membrane"/>
    <property type="evidence" value="ECO:0007669"/>
    <property type="project" value="UniProtKB-SubCell"/>
</dbReference>
<reference evidence="8" key="1">
    <citation type="submission" date="2013-04" db="EMBL/GenBank/DDBJ databases">
        <title>Oceanococcus atlanticus 22II-S10r2 Genome Sequencing.</title>
        <authorList>
            <person name="Lai Q."/>
            <person name="Li G."/>
            <person name="Shao Z."/>
        </authorList>
    </citation>
    <scope>NUCLEOTIDE SEQUENCE [LARGE SCALE GENOMIC DNA]</scope>
    <source>
        <strain evidence="8">22II-S10r2</strain>
    </source>
</reference>
<feature type="domain" description="Cardiolipin synthase N-terminal" evidence="7">
    <location>
        <begin position="15"/>
        <end position="57"/>
    </location>
</feature>
<name>A0A1Y1SDT5_9GAMM</name>
<organism evidence="8 9">
    <name type="scientific">Oceanococcus atlanticus</name>
    <dbReference type="NCBI Taxonomy" id="1317117"/>
    <lineage>
        <taxon>Bacteria</taxon>
        <taxon>Pseudomonadati</taxon>
        <taxon>Pseudomonadota</taxon>
        <taxon>Gammaproteobacteria</taxon>
        <taxon>Chromatiales</taxon>
        <taxon>Oceanococcaceae</taxon>
        <taxon>Oceanococcus</taxon>
    </lineage>
</organism>
<accession>A0A1Y1SDT5</accession>
<comment type="subcellular location">
    <subcellularLocation>
        <location evidence="1">Cell membrane</location>
        <topology evidence="1">Multi-pass membrane protein</topology>
    </subcellularLocation>
</comment>
<keyword evidence="9" id="KW-1185">Reference proteome</keyword>
<keyword evidence="4 6" id="KW-1133">Transmembrane helix</keyword>
<dbReference type="Proteomes" id="UP000192342">
    <property type="component" value="Unassembled WGS sequence"/>
</dbReference>
<dbReference type="AlphaFoldDB" id="A0A1Y1SDT5"/>
<dbReference type="RefSeq" id="WP_083562637.1">
    <property type="nucleotide sequence ID" value="NZ_AQQV01000003.1"/>
</dbReference>
<evidence type="ECO:0000313" key="9">
    <source>
        <dbReference type="Proteomes" id="UP000192342"/>
    </source>
</evidence>
<comment type="caution">
    <text evidence="8">The sequence shown here is derived from an EMBL/GenBank/DDBJ whole genome shotgun (WGS) entry which is preliminary data.</text>
</comment>
<proteinExistence type="predicted"/>
<evidence type="ECO:0000256" key="5">
    <source>
        <dbReference type="ARBA" id="ARBA00023136"/>
    </source>
</evidence>
<evidence type="ECO:0000256" key="4">
    <source>
        <dbReference type="ARBA" id="ARBA00022989"/>
    </source>
</evidence>
<dbReference type="InterPro" id="IPR027379">
    <property type="entry name" value="CLS_N"/>
</dbReference>
<keyword evidence="2" id="KW-1003">Cell membrane</keyword>
<gene>
    <name evidence="8" type="ORF">ATO7_13693</name>
</gene>
<evidence type="ECO:0000256" key="3">
    <source>
        <dbReference type="ARBA" id="ARBA00022692"/>
    </source>
</evidence>
<evidence type="ECO:0000256" key="6">
    <source>
        <dbReference type="SAM" id="Phobius"/>
    </source>
</evidence>
<evidence type="ECO:0000259" key="7">
    <source>
        <dbReference type="Pfam" id="PF13396"/>
    </source>
</evidence>
<keyword evidence="3 6" id="KW-0812">Transmembrane</keyword>